<name>A0A239FU44_9PSED</name>
<dbReference type="RefSeq" id="WP_089360206.1">
    <property type="nucleotide sequence ID" value="NZ_FZOG01000003.1"/>
</dbReference>
<evidence type="ECO:0000259" key="1">
    <source>
        <dbReference type="Pfam" id="PF17194"/>
    </source>
</evidence>
<dbReference type="InterPro" id="IPR033455">
    <property type="entry name" value="AbiEi_3_N"/>
</dbReference>
<evidence type="ECO:0000313" key="3">
    <source>
        <dbReference type="Proteomes" id="UP000242915"/>
    </source>
</evidence>
<dbReference type="EMBL" id="FZOG01000003">
    <property type="protein sequence ID" value="SNS60656.1"/>
    <property type="molecule type" value="Genomic_DNA"/>
</dbReference>
<dbReference type="AlphaFoldDB" id="A0A239FU44"/>
<reference evidence="3" key="1">
    <citation type="submission" date="2017-06" db="EMBL/GenBank/DDBJ databases">
        <authorList>
            <person name="Varghese N."/>
            <person name="Submissions S."/>
        </authorList>
    </citation>
    <scope>NUCLEOTIDE SEQUENCE [LARGE SCALE GENOMIC DNA]</scope>
    <source>
        <strain evidence="3">CIP 108523</strain>
    </source>
</reference>
<sequence>MLNTEARQRLQKVLPLDMVATKSWLEAQGLNLHFLDNAVRNRTLIPLVSGVYARQEARLSWKSIAASLQRMSEAPVHIGGLTALELEGLGHYLSKGNKPSVQLYCDVALPRWLGRIASPAQFEWHGTRRLWPETLMQDDKYLRQDNWQASCDPLHYSCPEKAILELLAGVPNSISFEHADQLMQGLHNLSPRKLDTLLRACCSIKAKRLFLWLAERHQHAWLKHLRPDQYALGNGKRLLAKGGKLEPTWQITVPKEM</sequence>
<evidence type="ECO:0000313" key="2">
    <source>
        <dbReference type="EMBL" id="SNS60656.1"/>
    </source>
</evidence>
<protein>
    <submittedName>
        <fullName evidence="2">Transcriptional regulator with AbiEi antitoxin N-terminal domain</fullName>
    </submittedName>
</protein>
<dbReference type="Pfam" id="PF11459">
    <property type="entry name" value="AbiEi_3"/>
    <property type="match status" value="1"/>
</dbReference>
<keyword evidence="3" id="KW-1185">Reference proteome</keyword>
<feature type="domain" description="Transcriptional regulator AbiEi antitoxin N-terminal" evidence="1">
    <location>
        <begin position="8"/>
        <end position="94"/>
    </location>
</feature>
<proteinExistence type="predicted"/>
<dbReference type="Pfam" id="PF17194">
    <property type="entry name" value="AbiEi_3_N"/>
    <property type="match status" value="1"/>
</dbReference>
<dbReference type="Proteomes" id="UP000242915">
    <property type="component" value="Unassembled WGS sequence"/>
</dbReference>
<dbReference type="InterPro" id="IPR021561">
    <property type="entry name" value="AbiEi_3"/>
</dbReference>
<gene>
    <name evidence="2" type="ORF">SAMN05216255_2784</name>
</gene>
<organism evidence="2 3">
    <name type="scientific">Pseudomonas segetis</name>
    <dbReference type="NCBI Taxonomy" id="298908"/>
    <lineage>
        <taxon>Bacteria</taxon>
        <taxon>Pseudomonadati</taxon>
        <taxon>Pseudomonadota</taxon>
        <taxon>Gammaproteobacteria</taxon>
        <taxon>Pseudomonadales</taxon>
        <taxon>Pseudomonadaceae</taxon>
        <taxon>Pseudomonas</taxon>
    </lineage>
</organism>
<accession>A0A239FU44</accession>